<accession>A0A914VZN8</accession>
<dbReference type="PROSITE" id="PS50041">
    <property type="entry name" value="C_TYPE_LECTIN_2"/>
    <property type="match status" value="1"/>
</dbReference>
<keyword evidence="1" id="KW-0732">Signal</keyword>
<dbReference type="SMART" id="SM00034">
    <property type="entry name" value="CLECT"/>
    <property type="match status" value="2"/>
</dbReference>
<dbReference type="InterPro" id="IPR001304">
    <property type="entry name" value="C-type_lectin-like"/>
</dbReference>
<sequence length="415" mass="45490">MLFSLAILLFISPTVTALTDLQVNCTGTDRLYNDTSCYVVVGTAKPHGAAKASCNHYLGYSGHLVHIRSAAVKAVVKQAMNNYIPAGTTTVWTGLQLKNSSAVTTDINNWGSYYRNGTSVTPTYLPWQSGQPSTAATNNRAYYGSAGDGIVNAAETGTYPYVCEYEEALKQPVTDLEKKCANLTSSFKTLFVNDICFVMHPETKYYSDAKVACNDISGYNGHLAHARTMGDLWVVNALVLVSPLTVARLGIEHTNTSSTDMTSGWYLTTPTNQSELATFLPWLPSTPLPVRHSLAVRPDYPNFVMNIYTTELYPFICQYEAMASSATTTGGGRAVSKFNHYSLGYFSNNYYWIKRSTVPLYLCINMCHTNNLCRGFSYSSGTSDCQLLAVNASSVPYSSQLTADNQYTTAVRELL</sequence>
<keyword evidence="3" id="KW-1185">Reference proteome</keyword>
<evidence type="ECO:0000313" key="3">
    <source>
        <dbReference type="Proteomes" id="UP000887566"/>
    </source>
</evidence>
<dbReference type="WBParaSite" id="PSAMB.scaffold28size108976.g615.t1">
    <property type="protein sequence ID" value="PSAMB.scaffold28size108976.g615.t1"/>
    <property type="gene ID" value="PSAMB.scaffold28size108976.g615"/>
</dbReference>
<organism evidence="3 4">
    <name type="scientific">Plectus sambesii</name>
    <dbReference type="NCBI Taxonomy" id="2011161"/>
    <lineage>
        <taxon>Eukaryota</taxon>
        <taxon>Metazoa</taxon>
        <taxon>Ecdysozoa</taxon>
        <taxon>Nematoda</taxon>
        <taxon>Chromadorea</taxon>
        <taxon>Plectida</taxon>
        <taxon>Plectina</taxon>
        <taxon>Plectoidea</taxon>
        <taxon>Plectidae</taxon>
        <taxon>Plectus</taxon>
    </lineage>
</organism>
<proteinExistence type="predicted"/>
<feature type="signal peptide" evidence="1">
    <location>
        <begin position="1"/>
        <end position="17"/>
    </location>
</feature>
<evidence type="ECO:0000313" key="4">
    <source>
        <dbReference type="WBParaSite" id="PSAMB.scaffold28size108976.g615.t1"/>
    </source>
</evidence>
<evidence type="ECO:0000259" key="2">
    <source>
        <dbReference type="PROSITE" id="PS50041"/>
    </source>
</evidence>
<dbReference type="SUPFAM" id="SSF57414">
    <property type="entry name" value="Hairpin loop containing domain-like"/>
    <property type="match status" value="1"/>
</dbReference>
<dbReference type="InterPro" id="IPR016186">
    <property type="entry name" value="C-type_lectin-like/link_sf"/>
</dbReference>
<protein>
    <submittedName>
        <fullName evidence="4">C-type lectin domain-containing protein</fullName>
    </submittedName>
</protein>
<dbReference type="Proteomes" id="UP000887566">
    <property type="component" value="Unplaced"/>
</dbReference>
<dbReference type="AlphaFoldDB" id="A0A914VZN8"/>
<dbReference type="SUPFAM" id="SSF56436">
    <property type="entry name" value="C-type lectin-like"/>
    <property type="match status" value="2"/>
</dbReference>
<name>A0A914VZN8_9BILA</name>
<dbReference type="CDD" id="cd00037">
    <property type="entry name" value="CLECT"/>
    <property type="match status" value="2"/>
</dbReference>
<feature type="domain" description="C-type lectin" evidence="2">
    <location>
        <begin position="33"/>
        <end position="164"/>
    </location>
</feature>
<dbReference type="Gene3D" id="3.10.100.10">
    <property type="entry name" value="Mannose-Binding Protein A, subunit A"/>
    <property type="match status" value="1"/>
</dbReference>
<evidence type="ECO:0000256" key="1">
    <source>
        <dbReference type="SAM" id="SignalP"/>
    </source>
</evidence>
<feature type="chain" id="PRO_5037066844" evidence="1">
    <location>
        <begin position="18"/>
        <end position="415"/>
    </location>
</feature>
<dbReference type="InterPro" id="IPR016187">
    <property type="entry name" value="CTDL_fold"/>
</dbReference>
<reference evidence="4" key="1">
    <citation type="submission" date="2022-11" db="UniProtKB">
        <authorList>
            <consortium name="WormBaseParasite"/>
        </authorList>
    </citation>
    <scope>IDENTIFICATION</scope>
</reference>